<accession>A0A3T0IHI3</accession>
<proteinExistence type="predicted"/>
<evidence type="ECO:0000256" key="1">
    <source>
        <dbReference type="SAM" id="MobiDB-lite"/>
    </source>
</evidence>
<dbReference type="Proteomes" id="UP000287896">
    <property type="component" value="Segment"/>
</dbReference>
<feature type="region of interest" description="Disordered" evidence="1">
    <location>
        <begin position="115"/>
        <end position="136"/>
    </location>
</feature>
<dbReference type="EMBL" id="MK288021">
    <property type="protein sequence ID" value="AZU98893.1"/>
    <property type="molecule type" value="Genomic_DNA"/>
</dbReference>
<evidence type="ECO:0000313" key="3">
    <source>
        <dbReference type="Proteomes" id="UP000287896"/>
    </source>
</evidence>
<organism evidence="2 3">
    <name type="scientific">Bacillus phage pW2</name>
    <dbReference type="NCBI Taxonomy" id="2500559"/>
    <lineage>
        <taxon>Viruses</taxon>
        <taxon>Duplodnaviria</taxon>
        <taxon>Heunggongvirae</taxon>
        <taxon>Uroviricota</taxon>
        <taxon>Caudoviricetes</taxon>
        <taxon>Joanripponvirinae</taxon>
        <taxon>Sophritavirus</taxon>
        <taxon>Sophritavirus pW2</taxon>
    </lineage>
</organism>
<evidence type="ECO:0008006" key="4">
    <source>
        <dbReference type="Google" id="ProtNLM"/>
    </source>
</evidence>
<reference evidence="2 3" key="1">
    <citation type="submission" date="2018-12" db="EMBL/GenBank/DDBJ databases">
        <title>Characterization of a novel siphovirus infacting Bacillus anthracis.</title>
        <authorList>
            <person name="Hu X."/>
            <person name="Wan X."/>
            <person name="Geng P."/>
            <person name="Yuan Z."/>
        </authorList>
    </citation>
    <scope>NUCLEOTIDE SEQUENCE [LARGE SCALE GENOMIC DNA]</scope>
</reference>
<keyword evidence="3" id="KW-1185">Reference proteome</keyword>
<dbReference type="PROSITE" id="PS51257">
    <property type="entry name" value="PROKAR_LIPOPROTEIN"/>
    <property type="match status" value="1"/>
</dbReference>
<protein>
    <recommendedName>
        <fullName evidence="4">Lipoprotein</fullName>
    </recommendedName>
</protein>
<evidence type="ECO:0000313" key="2">
    <source>
        <dbReference type="EMBL" id="AZU98893.1"/>
    </source>
</evidence>
<name>A0A3T0IHI3_9CAUD</name>
<sequence>MKNTKKGLLAILLAGVMTTMVACAEVPQGVDEKFHSKAYEMFMEIDEDTMEMELSDRDDVANFQVLQATANNDLERAFVKGMEDMLKLQERVVTQDGSAMTEYMKARELAMESMNFDDDGGGDSFPVDQFGFSEDN</sequence>
<gene>
    <name evidence="2" type="ORF">pW2_55</name>
</gene>